<protein>
    <recommendedName>
        <fullName evidence="2">DUF6234 domain-containing protein</fullName>
    </recommendedName>
</protein>
<feature type="domain" description="DUF6234" evidence="2">
    <location>
        <begin position="21"/>
        <end position="135"/>
    </location>
</feature>
<keyword evidence="1" id="KW-0812">Transmembrane</keyword>
<reference evidence="3 4" key="1">
    <citation type="submission" date="2016-10" db="EMBL/GenBank/DDBJ databases">
        <authorList>
            <person name="de Groot N.N."/>
        </authorList>
    </citation>
    <scope>NUCLEOTIDE SEQUENCE [LARGE SCALE GENOMIC DNA]</scope>
    <source>
        <strain evidence="3 4">DSM 40306</strain>
    </source>
</reference>
<keyword evidence="1" id="KW-1133">Transmembrane helix</keyword>
<organism evidence="3 4">
    <name type="scientific">Streptomyces misionensis</name>
    <dbReference type="NCBI Taxonomy" id="67331"/>
    <lineage>
        <taxon>Bacteria</taxon>
        <taxon>Bacillati</taxon>
        <taxon>Actinomycetota</taxon>
        <taxon>Actinomycetes</taxon>
        <taxon>Kitasatosporales</taxon>
        <taxon>Streptomycetaceae</taxon>
        <taxon>Streptomyces</taxon>
    </lineage>
</organism>
<gene>
    <name evidence="3" type="ORF">SAMN04490357_4146</name>
</gene>
<accession>A0A1H4YVV6</accession>
<sequence>MDLPVAPPAFDATTGPGAHRRADLGADIGVGCALLLLELIALAGIFWLWFLTGFDLDPAETATAAPLWPYLAAVGGVGVLAVVATAIAARAGALVTVVTQAVVVVLTAVVVFGGATAQSHQDRLCRDTPSAAGCRDDR</sequence>
<evidence type="ECO:0000313" key="4">
    <source>
        <dbReference type="Proteomes" id="UP000182375"/>
    </source>
</evidence>
<evidence type="ECO:0000313" key="3">
    <source>
        <dbReference type="EMBL" id="SED21140.1"/>
    </source>
</evidence>
<evidence type="ECO:0000259" key="2">
    <source>
        <dbReference type="Pfam" id="PF19747"/>
    </source>
</evidence>
<dbReference type="Pfam" id="PF19747">
    <property type="entry name" value="DUF6234"/>
    <property type="match status" value="1"/>
</dbReference>
<name>A0A1H4YVV6_9ACTN</name>
<dbReference type="Proteomes" id="UP000182375">
    <property type="component" value="Unassembled WGS sequence"/>
</dbReference>
<dbReference type="InterPro" id="IPR046201">
    <property type="entry name" value="DUF6234"/>
</dbReference>
<dbReference type="AlphaFoldDB" id="A0A1H4YVV6"/>
<dbReference type="GeneID" id="95513259"/>
<feature type="transmembrane region" description="Helical" evidence="1">
    <location>
        <begin position="94"/>
        <end position="115"/>
    </location>
</feature>
<dbReference type="EMBL" id="FNTD01000004">
    <property type="protein sequence ID" value="SED21140.1"/>
    <property type="molecule type" value="Genomic_DNA"/>
</dbReference>
<feature type="transmembrane region" description="Helical" evidence="1">
    <location>
        <begin position="28"/>
        <end position="50"/>
    </location>
</feature>
<dbReference type="STRING" id="67331.SAMN04490357_4146"/>
<keyword evidence="1" id="KW-0472">Membrane</keyword>
<proteinExistence type="predicted"/>
<dbReference type="RefSeq" id="WP_070028772.1">
    <property type="nucleotide sequence ID" value="NZ_FNTD01000004.1"/>
</dbReference>
<evidence type="ECO:0000256" key="1">
    <source>
        <dbReference type="SAM" id="Phobius"/>
    </source>
</evidence>
<feature type="transmembrane region" description="Helical" evidence="1">
    <location>
        <begin position="70"/>
        <end position="89"/>
    </location>
</feature>